<dbReference type="Proteomes" id="UP001595583">
    <property type="component" value="Unassembled WGS sequence"/>
</dbReference>
<dbReference type="EMBL" id="JBHRTK010000012">
    <property type="protein sequence ID" value="MFC3206768.1"/>
    <property type="molecule type" value="Genomic_DNA"/>
</dbReference>
<evidence type="ECO:0008006" key="3">
    <source>
        <dbReference type="Google" id="ProtNLM"/>
    </source>
</evidence>
<comment type="caution">
    <text evidence="1">The sequence shown here is derived from an EMBL/GenBank/DDBJ whole genome shotgun (WGS) entry which is preliminary data.</text>
</comment>
<organism evidence="1 2">
    <name type="scientific">Aquamicrobium soli</name>
    <dbReference type="NCBI Taxonomy" id="1811518"/>
    <lineage>
        <taxon>Bacteria</taxon>
        <taxon>Pseudomonadati</taxon>
        <taxon>Pseudomonadota</taxon>
        <taxon>Alphaproteobacteria</taxon>
        <taxon>Hyphomicrobiales</taxon>
        <taxon>Phyllobacteriaceae</taxon>
        <taxon>Aquamicrobium</taxon>
    </lineage>
</organism>
<dbReference type="RefSeq" id="WP_378220577.1">
    <property type="nucleotide sequence ID" value="NZ_JBHRTK010000012.1"/>
</dbReference>
<sequence>MASYILTPSVPVWKRLLDVLVDRRPAARNAPAVPLREIEGLSDSLLEDIGIDPRSVPRPSLEEAVSLGLTERGWIPPRRPYRR</sequence>
<accession>A0ABV7KE62</accession>
<name>A0ABV7KE62_9HYPH</name>
<protein>
    <recommendedName>
        <fullName evidence="3">DUF1127 domain-containing protein</fullName>
    </recommendedName>
</protein>
<proteinExistence type="predicted"/>
<reference evidence="2" key="1">
    <citation type="journal article" date="2019" name="Int. J. Syst. Evol. Microbiol.">
        <title>The Global Catalogue of Microorganisms (GCM) 10K type strain sequencing project: providing services to taxonomists for standard genome sequencing and annotation.</title>
        <authorList>
            <consortium name="The Broad Institute Genomics Platform"/>
            <consortium name="The Broad Institute Genome Sequencing Center for Infectious Disease"/>
            <person name="Wu L."/>
            <person name="Ma J."/>
        </authorList>
    </citation>
    <scope>NUCLEOTIDE SEQUENCE [LARGE SCALE GENOMIC DNA]</scope>
    <source>
        <strain evidence="2">KCTC 52165</strain>
    </source>
</reference>
<evidence type="ECO:0000313" key="1">
    <source>
        <dbReference type="EMBL" id="MFC3206768.1"/>
    </source>
</evidence>
<gene>
    <name evidence="1" type="ORF">ACFOHJ_11140</name>
</gene>
<evidence type="ECO:0000313" key="2">
    <source>
        <dbReference type="Proteomes" id="UP001595583"/>
    </source>
</evidence>
<keyword evidence="2" id="KW-1185">Reference proteome</keyword>